<evidence type="ECO:0000256" key="12">
    <source>
        <dbReference type="PIRSR" id="PIRSR006246-3"/>
    </source>
</evidence>
<comment type="cofactor">
    <cofactor evidence="9 10">
        <name>pyruvate</name>
        <dbReference type="ChEBI" id="CHEBI:15361"/>
    </cofactor>
    <text evidence="9 10">Binds 1 pyruvoyl group covalently per subunit.</text>
</comment>
<organism evidence="14 15">
    <name type="scientific">Pseudomonas fluorescens</name>
    <dbReference type="NCBI Taxonomy" id="294"/>
    <lineage>
        <taxon>Bacteria</taxon>
        <taxon>Pseudomonadati</taxon>
        <taxon>Pseudomonadota</taxon>
        <taxon>Gammaproteobacteria</taxon>
        <taxon>Pseudomonadales</taxon>
        <taxon>Pseudomonadaceae</taxon>
        <taxon>Pseudomonas</taxon>
    </lineage>
</organism>
<evidence type="ECO:0000256" key="8">
    <source>
        <dbReference type="ARBA" id="ARBA00023317"/>
    </source>
</evidence>
<accession>A0A0N9VSH2</accession>
<keyword evidence="4 9" id="KW-0068">Autocatalytic cleavage</keyword>
<feature type="binding site" evidence="9 11">
    <location>
        <position position="56"/>
    </location>
    <ligand>
        <name>substrate</name>
    </ligand>
</feature>
<evidence type="ECO:0000256" key="2">
    <source>
        <dbReference type="ARBA" id="ARBA00022655"/>
    </source>
</evidence>
<keyword evidence="1 9" id="KW-0963">Cytoplasm</keyword>
<reference evidence="14 15" key="2">
    <citation type="journal article" date="2018" name="Nature">
        <title>Mutant phenotypes for thousands of bacterial genes of unknown function.</title>
        <authorList>
            <person name="Price M.N."/>
            <person name="Wetmore K.M."/>
            <person name="Waters R.J."/>
            <person name="Callaghan M."/>
            <person name="Ray J."/>
            <person name="Liu H."/>
            <person name="Kuehl J.V."/>
            <person name="Melnyk R.A."/>
            <person name="Lamson J.S."/>
            <person name="Suh Y."/>
            <person name="Carlson H.K."/>
            <person name="Esquivel Z."/>
            <person name="Sadeeshkumar H."/>
            <person name="Chakraborty R."/>
            <person name="Zane G.M."/>
            <person name="Rubin B.E."/>
            <person name="Wall J.D."/>
            <person name="Visel A."/>
            <person name="Bristow J."/>
            <person name="Blow M.J."/>
            <person name="Arkin A.P."/>
            <person name="Deutschbauer A.M."/>
        </authorList>
    </citation>
    <scope>NUCLEOTIDE SEQUENCE [LARGE SCALE GENOMIC DNA]</scope>
    <source>
        <strain evidence="14 15">FW300-N2E3</strain>
    </source>
</reference>
<dbReference type="RefSeq" id="WP_054594543.1">
    <property type="nucleotide sequence ID" value="NZ_CP012830.1"/>
</dbReference>
<evidence type="ECO:0000256" key="9">
    <source>
        <dbReference type="HAMAP-Rule" id="MF_00446"/>
    </source>
</evidence>
<dbReference type="InterPro" id="IPR003190">
    <property type="entry name" value="Asp_decarbox"/>
</dbReference>
<comment type="catalytic activity">
    <reaction evidence="9">
        <text>L-aspartate + H(+) = beta-alanine + CO2</text>
        <dbReference type="Rhea" id="RHEA:19497"/>
        <dbReference type="ChEBI" id="CHEBI:15378"/>
        <dbReference type="ChEBI" id="CHEBI:16526"/>
        <dbReference type="ChEBI" id="CHEBI:29991"/>
        <dbReference type="ChEBI" id="CHEBI:57966"/>
        <dbReference type="EC" id="4.1.1.11"/>
    </reaction>
</comment>
<evidence type="ECO:0000256" key="1">
    <source>
        <dbReference type="ARBA" id="ARBA00022490"/>
    </source>
</evidence>
<comment type="PTM">
    <text evidence="9 12">Is synthesized initially as an inactive proenzyme, which is activated by self-cleavage at a specific serine bond to produce a beta-subunit with a hydroxyl group at its C-terminus and an alpha-subunit with a pyruvoyl group at its N-terminus.</text>
</comment>
<name>A0A0N9VSH2_PSEFL</name>
<keyword evidence="7 9" id="KW-0704">Schiff base</keyword>
<keyword evidence="2 9" id="KW-0566">Pantothenate biosynthesis</keyword>
<dbReference type="Pfam" id="PF02261">
    <property type="entry name" value="Asp_decarbox"/>
    <property type="match status" value="1"/>
</dbReference>
<evidence type="ECO:0000256" key="11">
    <source>
        <dbReference type="PIRSR" id="PIRSR006246-2"/>
    </source>
</evidence>
<dbReference type="GO" id="GO:0005829">
    <property type="term" value="C:cytosol"/>
    <property type="evidence" value="ECO:0007669"/>
    <property type="project" value="TreeGrafter"/>
</dbReference>
<evidence type="ECO:0000256" key="3">
    <source>
        <dbReference type="ARBA" id="ARBA00022793"/>
    </source>
</evidence>
<evidence type="ECO:0000256" key="6">
    <source>
        <dbReference type="ARBA" id="ARBA00023239"/>
    </source>
</evidence>
<feature type="modified residue" description="Pyruvic acid (Ser)" evidence="9 12">
    <location>
        <position position="24"/>
    </location>
</feature>
<dbReference type="PANTHER" id="PTHR21012:SF0">
    <property type="entry name" value="ASPARTATE 1-DECARBOXYLASE"/>
    <property type="match status" value="1"/>
</dbReference>
<dbReference type="GO" id="GO:0004068">
    <property type="term" value="F:aspartate 1-decarboxylase activity"/>
    <property type="evidence" value="ECO:0007669"/>
    <property type="project" value="UniProtKB-UniRule"/>
</dbReference>
<dbReference type="Gene3D" id="2.40.40.20">
    <property type="match status" value="1"/>
</dbReference>
<keyword evidence="5 9" id="KW-0865">Zymogen</keyword>
<dbReference type="CDD" id="cd06919">
    <property type="entry name" value="Asp_decarbox"/>
    <property type="match status" value="1"/>
</dbReference>
<dbReference type="Proteomes" id="UP000066487">
    <property type="component" value="Chromosome"/>
</dbReference>
<evidence type="ECO:0000256" key="13">
    <source>
        <dbReference type="PIRSR" id="PIRSR006246-5"/>
    </source>
</evidence>
<evidence type="ECO:0000256" key="7">
    <source>
        <dbReference type="ARBA" id="ARBA00023270"/>
    </source>
</evidence>
<evidence type="ECO:0000313" key="14">
    <source>
        <dbReference type="EMBL" id="ALI01120.1"/>
    </source>
</evidence>
<gene>
    <name evidence="9" type="primary">panD</name>
    <name evidence="14" type="ORF">AO353_08620</name>
</gene>
<comment type="function">
    <text evidence="9">Catalyzes the pyruvoyl-dependent decarboxylation of aspartate to produce beta-alanine.</text>
</comment>
<comment type="subunit">
    <text evidence="9">Heterooctamer of four alpha and four beta subunits.</text>
</comment>
<evidence type="ECO:0000256" key="4">
    <source>
        <dbReference type="ARBA" id="ARBA00022813"/>
    </source>
</evidence>
<dbReference type="GO" id="GO:0006523">
    <property type="term" value="P:alanine biosynthetic process"/>
    <property type="evidence" value="ECO:0007669"/>
    <property type="project" value="InterPro"/>
</dbReference>
<feature type="chain" id="PRO_5013991865" description="Aspartate 1-decarboxylase alpha chain" evidence="9 13">
    <location>
        <begin position="24"/>
        <end position="123"/>
    </location>
</feature>
<dbReference type="HAMAP" id="MF_00446">
    <property type="entry name" value="PanD"/>
    <property type="match status" value="1"/>
</dbReference>
<keyword evidence="3 9" id="KW-0210">Decarboxylase</keyword>
<protein>
    <recommendedName>
        <fullName evidence="9">Aspartate 1-decarboxylase</fullName>
        <ecNumber evidence="9">4.1.1.11</ecNumber>
    </recommendedName>
    <alternativeName>
        <fullName evidence="9">Aspartate alpha-decarboxylase</fullName>
    </alternativeName>
    <component>
        <recommendedName>
            <fullName evidence="9">Aspartate 1-decarboxylase beta chain</fullName>
        </recommendedName>
    </component>
    <component>
        <recommendedName>
            <fullName evidence="9">Aspartate 1-decarboxylase alpha chain</fullName>
        </recommendedName>
    </component>
</protein>
<evidence type="ECO:0000256" key="5">
    <source>
        <dbReference type="ARBA" id="ARBA00023145"/>
    </source>
</evidence>
<dbReference type="InterPro" id="IPR009010">
    <property type="entry name" value="Asp_de-COase-like_dom_sf"/>
</dbReference>
<feature type="active site" description="Schiff-base intermediate with substrate; via pyruvic acid" evidence="9 10">
    <location>
        <position position="24"/>
    </location>
</feature>
<dbReference type="GO" id="GO:0015940">
    <property type="term" value="P:pantothenate biosynthetic process"/>
    <property type="evidence" value="ECO:0007669"/>
    <property type="project" value="UniProtKB-UniRule"/>
</dbReference>
<comment type="subcellular location">
    <subcellularLocation>
        <location evidence="9">Cytoplasm</location>
    </subcellularLocation>
</comment>
<feature type="binding site" evidence="9 11">
    <location>
        <begin position="72"/>
        <end position="74"/>
    </location>
    <ligand>
        <name>substrate</name>
    </ligand>
</feature>
<feature type="active site" description="Proton donor" evidence="9 10">
    <location>
        <position position="57"/>
    </location>
</feature>
<evidence type="ECO:0000313" key="15">
    <source>
        <dbReference type="Proteomes" id="UP000066487"/>
    </source>
</evidence>
<proteinExistence type="inferred from homology"/>
<evidence type="ECO:0000256" key="10">
    <source>
        <dbReference type="PIRSR" id="PIRSR006246-1"/>
    </source>
</evidence>
<sequence length="123" mass="13484">MRTVLHAKLHNAIVTEANLAYVGSITIDQELLDKVDIWPGERVMVVSNTSGARLETYVISGERGKKDICVNGAAAHLIGAGEQVIIMAFRNSNKQLKPKVAILDKTNVIIQMLHEKPNMVVPL</sequence>
<dbReference type="AlphaFoldDB" id="A0A0N9VSH2"/>
<dbReference type="PIRSF" id="PIRSF006246">
    <property type="entry name" value="Asp_decarbox"/>
    <property type="match status" value="1"/>
</dbReference>
<comment type="similarity">
    <text evidence="9">Belongs to the PanD family.</text>
</comment>
<keyword evidence="6 9" id="KW-0456">Lyase</keyword>
<dbReference type="UniPathway" id="UPA00028">
    <property type="reaction ID" value="UER00002"/>
</dbReference>
<dbReference type="EC" id="4.1.1.11" evidence="9"/>
<dbReference type="PANTHER" id="PTHR21012">
    <property type="entry name" value="ASPARTATE 1-DECARBOXYLASE"/>
    <property type="match status" value="1"/>
</dbReference>
<reference evidence="15" key="1">
    <citation type="submission" date="2015-09" db="EMBL/GenBank/DDBJ databases">
        <title>Whole genome sequence of Pseudomonas fluorescens FW300-N2E3.</title>
        <authorList>
            <person name="Ray J."/>
            <person name="Melnyk R."/>
            <person name="Deutschbauer A."/>
        </authorList>
    </citation>
    <scope>NUCLEOTIDE SEQUENCE [LARGE SCALE GENOMIC DNA]</scope>
    <source>
        <strain evidence="15">FW300-N2E3</strain>
    </source>
</reference>
<dbReference type="EMBL" id="CP012830">
    <property type="protein sequence ID" value="ALI01120.1"/>
    <property type="molecule type" value="Genomic_DNA"/>
</dbReference>
<dbReference type="NCBIfam" id="TIGR00223">
    <property type="entry name" value="panD"/>
    <property type="match status" value="1"/>
</dbReference>
<feature type="chain" id="PRO_5013991867" description="Aspartate 1-decarboxylase beta chain" evidence="9 13">
    <location>
        <begin position="1"/>
        <end position="23"/>
    </location>
</feature>
<comment type="pathway">
    <text evidence="9">Cofactor biosynthesis; (R)-pantothenate biosynthesis; beta-alanine from L-aspartate: step 1/1.</text>
</comment>
<dbReference type="OrthoDB" id="9803983at2"/>
<keyword evidence="8 9" id="KW-0670">Pyruvate</keyword>
<dbReference type="SUPFAM" id="SSF50692">
    <property type="entry name" value="ADC-like"/>
    <property type="match status" value="1"/>
</dbReference>